<reference evidence="1 2" key="1">
    <citation type="submission" date="2024-04" db="EMBL/GenBank/DDBJ databases">
        <title>Methanococcoides sp. LMO-2.</title>
        <authorList>
            <person name="Liang L."/>
        </authorList>
    </citation>
    <scope>NUCLEOTIDE SEQUENCE [LARGE SCALE GENOMIC DNA]</scope>
    <source>
        <strain evidence="1 2">LMO-2</strain>
    </source>
</reference>
<evidence type="ECO:0000313" key="1">
    <source>
        <dbReference type="EMBL" id="MEL4304851.1"/>
    </source>
</evidence>
<accession>A0ABU9KR32</accession>
<proteinExistence type="predicted"/>
<protein>
    <recommendedName>
        <fullName evidence="3">DUF4230 domain-containing protein</fullName>
    </recommendedName>
</protein>
<organism evidence="1 2">
    <name type="scientific">Methanococcoides cohabitans</name>
    <dbReference type="NCBI Taxonomy" id="3136559"/>
    <lineage>
        <taxon>Archaea</taxon>
        <taxon>Methanobacteriati</taxon>
        <taxon>Methanobacteriota</taxon>
        <taxon>Stenosarchaea group</taxon>
        <taxon>Methanomicrobia</taxon>
        <taxon>Methanosarcinales</taxon>
        <taxon>Methanosarcinaceae</taxon>
        <taxon>Methanococcoides</taxon>
    </lineage>
</organism>
<comment type="caution">
    <text evidence="1">The sequence shown here is derived from an EMBL/GenBank/DDBJ whole genome shotgun (WGS) entry which is preliminary data.</text>
</comment>
<dbReference type="RefSeq" id="WP_342126551.1">
    <property type="nucleotide sequence ID" value="NZ_JBCAUS010000002.1"/>
</dbReference>
<sequence length="292" mass="32645">MMDLNNGKTAVLLITMCILAAIAGAAASQFLLDDDNSDNPVKEELRIPVSLVNDDVGIIIKDLESSDPDNVVVVEEGFILKGSAVSEFDEFYFTDRVRFNEIQVAAPVGIEYIVSDGNIKYSQDLTKYYLSDDTITEKLFIPESFLNENISSILVELNSTYDDAIDTSDDPIIISGRLPINDFNKLYFSTGSSFGWDQAKVSGETVTLNVYEDDNLLYSEDYTYFYNRNSLIKVDAFEDGRFVVLSYDELEKLIEGDEETIEHFSSVLENMNNFSVTTGIIEIGTTTDVGWV</sequence>
<evidence type="ECO:0008006" key="3">
    <source>
        <dbReference type="Google" id="ProtNLM"/>
    </source>
</evidence>
<dbReference type="Proteomes" id="UP001396646">
    <property type="component" value="Unassembled WGS sequence"/>
</dbReference>
<evidence type="ECO:0000313" key="2">
    <source>
        <dbReference type="Proteomes" id="UP001396646"/>
    </source>
</evidence>
<name>A0ABU9KR32_9EURY</name>
<keyword evidence="2" id="KW-1185">Reference proteome</keyword>
<gene>
    <name evidence="1" type="ORF">WOA13_03215</name>
</gene>
<dbReference type="EMBL" id="JBCAUS010000002">
    <property type="protein sequence ID" value="MEL4304851.1"/>
    <property type="molecule type" value="Genomic_DNA"/>
</dbReference>